<dbReference type="InterPro" id="IPR015615">
    <property type="entry name" value="TGF-beta-rel"/>
</dbReference>
<dbReference type="PANTHER" id="PTHR11848:SF310">
    <property type="entry name" value="PROTEIN 60A-RELATED"/>
    <property type="match status" value="1"/>
</dbReference>
<evidence type="ECO:0000259" key="11">
    <source>
        <dbReference type="PROSITE" id="PS51362"/>
    </source>
</evidence>
<dbReference type="PRINTS" id="PR00669">
    <property type="entry name" value="INHIBINA"/>
</dbReference>
<evidence type="ECO:0000256" key="1">
    <source>
        <dbReference type="ARBA" id="ARBA00004613"/>
    </source>
</evidence>
<proteinExistence type="evidence at transcript level"/>
<feature type="domain" description="TGF-beta family profile" evidence="11">
    <location>
        <begin position="450"/>
        <end position="576"/>
    </location>
</feature>
<dbReference type="GO" id="GO:0008083">
    <property type="term" value="F:growth factor activity"/>
    <property type="evidence" value="ECO:0007669"/>
    <property type="project" value="UniProtKB-KW"/>
</dbReference>
<dbReference type="FunFam" id="2.10.90.10:FF:000001">
    <property type="entry name" value="Bone morphogenetic protein 4"/>
    <property type="match status" value="1"/>
</dbReference>
<dbReference type="SUPFAM" id="SSF57501">
    <property type="entry name" value="Cystine-knot cytokines"/>
    <property type="match status" value="1"/>
</dbReference>
<keyword evidence="7" id="KW-0325">Glycoprotein</keyword>
<feature type="compositionally biased region" description="Polar residues" evidence="9">
    <location>
        <begin position="395"/>
        <end position="408"/>
    </location>
</feature>
<keyword evidence="3" id="KW-0964">Secreted</keyword>
<feature type="compositionally biased region" description="Polar residues" evidence="9">
    <location>
        <begin position="437"/>
        <end position="448"/>
    </location>
</feature>
<dbReference type="Pfam" id="PF00688">
    <property type="entry name" value="TGFb_propeptide"/>
    <property type="match status" value="1"/>
</dbReference>
<evidence type="ECO:0000256" key="3">
    <source>
        <dbReference type="ARBA" id="ARBA00022525"/>
    </source>
</evidence>
<reference evidence="12" key="1">
    <citation type="submission" date="2020-04" db="EMBL/GenBank/DDBJ databases">
        <authorList>
            <person name="Neveu A P."/>
        </authorList>
    </citation>
    <scope>NUCLEOTIDE SEQUENCE</scope>
    <source>
        <tissue evidence="12">Whole embryo</tissue>
    </source>
</reference>
<dbReference type="CDD" id="cd13761">
    <property type="entry name" value="TGF_beta_BMP5_like"/>
    <property type="match status" value="1"/>
</dbReference>
<keyword evidence="6" id="KW-1015">Disulfide bond</keyword>
<dbReference type="GO" id="GO:0005615">
    <property type="term" value="C:extracellular space"/>
    <property type="evidence" value="ECO:0007669"/>
    <property type="project" value="TreeGrafter"/>
</dbReference>
<evidence type="ECO:0000313" key="12">
    <source>
        <dbReference type="EMBL" id="CAB3225915.1"/>
    </source>
</evidence>
<keyword evidence="10" id="KW-0472">Membrane</keyword>
<feature type="region of interest" description="Disordered" evidence="9">
    <location>
        <begin position="372"/>
        <end position="472"/>
    </location>
</feature>
<comment type="similarity">
    <text evidence="2 8">Belongs to the TGF-beta family.</text>
</comment>
<keyword evidence="5 8" id="KW-0339">Growth factor</keyword>
<evidence type="ECO:0000256" key="4">
    <source>
        <dbReference type="ARBA" id="ARBA00022729"/>
    </source>
</evidence>
<organism evidence="12">
    <name type="scientific">Phallusia mammillata</name>
    <dbReference type="NCBI Taxonomy" id="59560"/>
    <lineage>
        <taxon>Eukaryota</taxon>
        <taxon>Metazoa</taxon>
        <taxon>Chordata</taxon>
        <taxon>Tunicata</taxon>
        <taxon>Ascidiacea</taxon>
        <taxon>Phlebobranchia</taxon>
        <taxon>Ascidiidae</taxon>
        <taxon>Phallusia</taxon>
    </lineage>
</organism>
<name>A0A6F9D7W0_9ASCI</name>
<evidence type="ECO:0000256" key="7">
    <source>
        <dbReference type="ARBA" id="ARBA00023180"/>
    </source>
</evidence>
<dbReference type="EMBL" id="LR783357">
    <property type="protein sequence ID" value="CAB3225915.1"/>
    <property type="molecule type" value="mRNA"/>
</dbReference>
<dbReference type="SMART" id="SM00204">
    <property type="entry name" value="TGFB"/>
    <property type="match status" value="1"/>
</dbReference>
<dbReference type="PROSITE" id="PS00250">
    <property type="entry name" value="TGF_BETA_1"/>
    <property type="match status" value="1"/>
</dbReference>
<evidence type="ECO:0000256" key="6">
    <source>
        <dbReference type="ARBA" id="ARBA00023157"/>
    </source>
</evidence>
<evidence type="ECO:0000256" key="5">
    <source>
        <dbReference type="ARBA" id="ARBA00023030"/>
    </source>
</evidence>
<dbReference type="Pfam" id="PF00019">
    <property type="entry name" value="TGF_beta"/>
    <property type="match status" value="1"/>
</dbReference>
<gene>
    <name evidence="12" type="primary">Bmp5</name>
    <name evidence="12" type="synonym">7</name>
</gene>
<dbReference type="PANTHER" id="PTHR11848">
    <property type="entry name" value="TGF-BETA FAMILY"/>
    <property type="match status" value="1"/>
</dbReference>
<dbReference type="InterPro" id="IPR001111">
    <property type="entry name" value="TGF-b_propeptide"/>
</dbReference>
<protein>
    <submittedName>
        <fullName evidence="12">BMP5/7-like</fullName>
    </submittedName>
</protein>
<evidence type="ECO:0000256" key="10">
    <source>
        <dbReference type="SAM" id="Phobius"/>
    </source>
</evidence>
<evidence type="ECO:0000256" key="2">
    <source>
        <dbReference type="ARBA" id="ARBA00006656"/>
    </source>
</evidence>
<dbReference type="PROSITE" id="PS51362">
    <property type="entry name" value="TGF_BETA_2"/>
    <property type="match status" value="1"/>
</dbReference>
<dbReference type="InterPro" id="IPR017948">
    <property type="entry name" value="TGFb_CS"/>
</dbReference>
<sequence length="576" mass="65509">MQTTTKPPMCQMFSKDFFCIGRVYLYFLSVMTIVYFTHVESYILTHEGATRTYLHKRLVGRQRREIQREILSVLGLNHRPRPSGVRAIEKTSAPLYMLGLYNKVSLENIGLQTNSISSNRYENIRQPSPLPAGIRLTTEMEHAMLPPSLNRYLEDSGIMSNEVGVFDSQRDPHNNSPRVGTYNNILTNEIETQLLDDSDLVMSFVNTRNHNDFDDAHITSNHLQNVLRRHRSYFFDTSHVTLNDRLTAAKFRLYKEHAENLPDNSTLRINVYQVVLEPLESVGVILLGSRLVESSEQGWLVFDATRAARDWINYPHKNLGLKVSVETIEGRNIKPSVAAIVGRKGESSKQAFIVAFFSQNGEVNLMDHVRKRHRRSLDLSTETDETGNGDERLSENTTENLSPQTTNSLVDVEDDLENELEEVEHESDEEENTTTNGRGNSSSNVDQKTNSKRGTKKGQKSKNRKRKRRKKPTCGRRDLYVNFQDLDWGDWIIAPLGYAAYYCSGECDFPLNAHVNATNHAIVQALVHLLDQKNKPPTPCCSPTSLSGISVLYFTDNSNVVYKKYQNMVVKSCGCH</sequence>
<dbReference type="InterPro" id="IPR001839">
    <property type="entry name" value="TGF-b_C"/>
</dbReference>
<dbReference type="InterPro" id="IPR029034">
    <property type="entry name" value="Cystine-knot_cytokine"/>
</dbReference>
<feature type="compositionally biased region" description="Basic residues" evidence="9">
    <location>
        <begin position="450"/>
        <end position="472"/>
    </location>
</feature>
<feature type="compositionally biased region" description="Acidic residues" evidence="9">
    <location>
        <begin position="411"/>
        <end position="432"/>
    </location>
</feature>
<keyword evidence="10" id="KW-1133">Transmembrane helix</keyword>
<dbReference type="Gene3D" id="2.60.120.970">
    <property type="match status" value="2"/>
</dbReference>
<accession>A0A6F9D7W0</accession>
<comment type="subcellular location">
    <subcellularLocation>
        <location evidence="1">Secreted</location>
    </subcellularLocation>
</comment>
<keyword evidence="10" id="KW-0812">Transmembrane</keyword>
<dbReference type="GO" id="GO:0005125">
    <property type="term" value="F:cytokine activity"/>
    <property type="evidence" value="ECO:0007669"/>
    <property type="project" value="TreeGrafter"/>
</dbReference>
<feature type="transmembrane region" description="Helical" evidence="10">
    <location>
        <begin position="17"/>
        <end position="36"/>
    </location>
</feature>
<keyword evidence="4" id="KW-0732">Signal</keyword>
<evidence type="ECO:0000256" key="8">
    <source>
        <dbReference type="RuleBase" id="RU000354"/>
    </source>
</evidence>
<dbReference type="Gene3D" id="2.10.90.10">
    <property type="entry name" value="Cystine-knot cytokines"/>
    <property type="match status" value="1"/>
</dbReference>
<evidence type="ECO:0000256" key="9">
    <source>
        <dbReference type="SAM" id="MobiDB-lite"/>
    </source>
</evidence>
<dbReference type="AlphaFoldDB" id="A0A6F9D7W0"/>